<feature type="region of interest" description="Disordered" evidence="1">
    <location>
        <begin position="132"/>
        <end position="153"/>
    </location>
</feature>
<evidence type="ECO:0000259" key="2">
    <source>
        <dbReference type="PROSITE" id="PS51048"/>
    </source>
</evidence>
<dbReference type="PROSITE" id="PS51048">
    <property type="entry name" value="SGS"/>
    <property type="match status" value="1"/>
</dbReference>
<proteinExistence type="predicted"/>
<dbReference type="RefSeq" id="XP_011386427.1">
    <property type="nucleotide sequence ID" value="XM_011388125.1"/>
</dbReference>
<dbReference type="eggNOG" id="KOG1309">
    <property type="taxonomic scope" value="Eukaryota"/>
</dbReference>
<evidence type="ECO:0000259" key="3">
    <source>
        <dbReference type="PROSITE" id="PS51203"/>
    </source>
</evidence>
<dbReference type="VEuPathDB" id="FungiDB:UMAG_00604"/>
<organism evidence="4 5">
    <name type="scientific">Mycosarcoma maydis</name>
    <name type="common">Corn smut fungus</name>
    <name type="synonym">Ustilago maydis</name>
    <dbReference type="NCBI Taxonomy" id="5270"/>
    <lineage>
        <taxon>Eukaryota</taxon>
        <taxon>Fungi</taxon>
        <taxon>Dikarya</taxon>
        <taxon>Basidiomycota</taxon>
        <taxon>Ustilaginomycotina</taxon>
        <taxon>Ustilaginomycetes</taxon>
        <taxon>Ustilaginales</taxon>
        <taxon>Ustilaginaceae</taxon>
        <taxon>Mycosarcoma</taxon>
    </lineage>
</organism>
<dbReference type="FunCoup" id="A0A0D1EA95">
    <property type="interactions" value="496"/>
</dbReference>
<dbReference type="PROSITE" id="PS51203">
    <property type="entry name" value="CS"/>
    <property type="match status" value="1"/>
</dbReference>
<dbReference type="KEGG" id="uma:UMAG_00604"/>
<reference evidence="4 5" key="1">
    <citation type="journal article" date="2006" name="Nature">
        <title>Insights from the genome of the biotrophic fungal plant pathogen Ustilago maydis.</title>
        <authorList>
            <person name="Kamper J."/>
            <person name="Kahmann R."/>
            <person name="Bolker M."/>
            <person name="Ma L.J."/>
            <person name="Brefort T."/>
            <person name="Saville B.J."/>
            <person name="Banuett F."/>
            <person name="Kronstad J.W."/>
            <person name="Gold S.E."/>
            <person name="Muller O."/>
            <person name="Perlin M.H."/>
            <person name="Wosten H.A."/>
            <person name="de Vries R."/>
            <person name="Ruiz-Herrera J."/>
            <person name="Reynaga-Pena C.G."/>
            <person name="Snetselaar K."/>
            <person name="McCann M."/>
            <person name="Perez-Martin J."/>
            <person name="Feldbrugge M."/>
            <person name="Basse C.W."/>
            <person name="Steinberg G."/>
            <person name="Ibeas J.I."/>
            <person name="Holloman W."/>
            <person name="Guzman P."/>
            <person name="Farman M."/>
            <person name="Stajich J.E."/>
            <person name="Sentandreu R."/>
            <person name="Gonzalez-Prieto J.M."/>
            <person name="Kennell J.C."/>
            <person name="Molina L."/>
            <person name="Schirawski J."/>
            <person name="Mendoza-Mendoza A."/>
            <person name="Greilinger D."/>
            <person name="Munch K."/>
            <person name="Rossel N."/>
            <person name="Scherer M."/>
            <person name="Vranes M."/>
            <person name="Ladendorf O."/>
            <person name="Vincon V."/>
            <person name="Fuchs U."/>
            <person name="Sandrock B."/>
            <person name="Meng S."/>
            <person name="Ho E.C."/>
            <person name="Cahill M.J."/>
            <person name="Boyce K.J."/>
            <person name="Klose J."/>
            <person name="Klosterman S.J."/>
            <person name="Deelstra H.J."/>
            <person name="Ortiz-Castellanos L."/>
            <person name="Li W."/>
            <person name="Sanchez-Alonso P."/>
            <person name="Schreier P.H."/>
            <person name="Hauser-Hahn I."/>
            <person name="Vaupel M."/>
            <person name="Koopmann E."/>
            <person name="Friedrich G."/>
            <person name="Voss H."/>
            <person name="Schluter T."/>
            <person name="Margolis J."/>
            <person name="Platt D."/>
            <person name="Swimmer C."/>
            <person name="Gnirke A."/>
            <person name="Chen F."/>
            <person name="Vysotskaia V."/>
            <person name="Mannhaupt G."/>
            <person name="Guldener U."/>
            <person name="Munsterkotter M."/>
            <person name="Haase D."/>
            <person name="Oesterheld M."/>
            <person name="Mewes H.W."/>
            <person name="Mauceli E.W."/>
            <person name="DeCaprio D."/>
            <person name="Wade C.M."/>
            <person name="Butler J."/>
            <person name="Young S."/>
            <person name="Jaffe D.B."/>
            <person name="Calvo S."/>
            <person name="Nusbaum C."/>
            <person name="Galagan J."/>
            <person name="Birren B.W."/>
        </authorList>
    </citation>
    <scope>NUCLEOTIDE SEQUENCE [LARGE SCALE GENOMIC DNA]</scope>
    <source>
        <strain evidence="5">DSM 14603 / FGSC 9021 / UM521</strain>
    </source>
</reference>
<gene>
    <name evidence="4" type="ORF">UMAG_00604</name>
</gene>
<name>A0A0D1EA95_MYCMD</name>
<dbReference type="FunFam" id="2.60.40.790:FF:000012">
    <property type="entry name" value="SGT1 homolog, MIS12 kinetochore complex assembly cochaperone"/>
    <property type="match status" value="1"/>
</dbReference>
<dbReference type="InterPro" id="IPR044563">
    <property type="entry name" value="Sgt1-like"/>
</dbReference>
<dbReference type="Proteomes" id="UP000000561">
    <property type="component" value="Chromosome 1"/>
</dbReference>
<evidence type="ECO:0000313" key="4">
    <source>
        <dbReference type="EMBL" id="KIS72186.1"/>
    </source>
</evidence>
<keyword evidence="5" id="KW-1185">Reference proteome</keyword>
<dbReference type="Gene3D" id="2.60.40.790">
    <property type="match status" value="1"/>
</dbReference>
<dbReference type="InterPro" id="IPR007052">
    <property type="entry name" value="CS_dom"/>
</dbReference>
<dbReference type="InParanoid" id="A0A0D1EA95"/>
<feature type="domain" description="CS" evidence="3">
    <location>
        <begin position="14"/>
        <end position="106"/>
    </location>
</feature>
<dbReference type="EMBL" id="CM003140">
    <property type="protein sequence ID" value="KIS72186.1"/>
    <property type="molecule type" value="Genomic_DNA"/>
</dbReference>
<dbReference type="STRING" id="237631.A0A0D1EA95"/>
<dbReference type="GO" id="GO:0005737">
    <property type="term" value="C:cytoplasm"/>
    <property type="evidence" value="ECO:0007669"/>
    <property type="project" value="UniProtKB-ARBA"/>
</dbReference>
<dbReference type="OrthoDB" id="1898560at2759"/>
<accession>A0A0D1EA95</accession>
<protein>
    <submittedName>
        <fullName evidence="4">Uncharacterized protein</fullName>
    </submittedName>
</protein>
<evidence type="ECO:0000313" key="5">
    <source>
        <dbReference type="Proteomes" id="UP000000561"/>
    </source>
</evidence>
<dbReference type="Pfam" id="PF04969">
    <property type="entry name" value="CS"/>
    <property type="match status" value="1"/>
</dbReference>
<dbReference type="Pfam" id="PF05002">
    <property type="entry name" value="SGS"/>
    <property type="match status" value="1"/>
</dbReference>
<sequence>MAEASSSSAATSAPATPRVDFYQTDTAITISIFVKSASHDSLQVDIAPQSLHVKAVSSITGSEYVLRIDPLFSIVDVSTSSYKVLSTKIEVILHKAQPGVRWVSLQARSEASVVSATTPTYAQSTTAVPASRARSKWDSFDPDAEADASTASAENGEADINAFFQKLYADADEDTKRAMLKSYQESGGTTLSTDWSKVGKTKYVAQPPDGMEAKKW</sequence>
<dbReference type="GO" id="GO:0051087">
    <property type="term" value="F:protein-folding chaperone binding"/>
    <property type="evidence" value="ECO:0007669"/>
    <property type="project" value="InterPro"/>
</dbReference>
<dbReference type="OMA" id="KVHMTAD"/>
<dbReference type="GeneID" id="23561860"/>
<dbReference type="CDD" id="cd06466">
    <property type="entry name" value="p23_CS_SGT1_like"/>
    <property type="match status" value="1"/>
</dbReference>
<dbReference type="AlphaFoldDB" id="A0A0D1EA95"/>
<dbReference type="InterPro" id="IPR007699">
    <property type="entry name" value="SGS_dom"/>
</dbReference>
<dbReference type="InterPro" id="IPR008978">
    <property type="entry name" value="HSP20-like_chaperone"/>
</dbReference>
<evidence type="ECO:0000256" key="1">
    <source>
        <dbReference type="SAM" id="MobiDB-lite"/>
    </source>
</evidence>
<dbReference type="PANTHER" id="PTHR45862">
    <property type="entry name" value="PROTEIN SGT1 HOMOLOG"/>
    <property type="match status" value="1"/>
</dbReference>
<dbReference type="SUPFAM" id="SSF49764">
    <property type="entry name" value="HSP20-like chaperones"/>
    <property type="match status" value="1"/>
</dbReference>
<feature type="domain" description="SGS" evidence="2">
    <location>
        <begin position="127"/>
        <end position="216"/>
    </location>
</feature>